<evidence type="ECO:0000256" key="4">
    <source>
        <dbReference type="ARBA" id="ARBA00022723"/>
    </source>
</evidence>
<dbReference type="PANTHER" id="PTHR33571:SF12">
    <property type="entry name" value="BSL3053 PROTEIN"/>
    <property type="match status" value="1"/>
</dbReference>
<dbReference type="SUPFAM" id="SSF81301">
    <property type="entry name" value="Nucleotidyltransferase"/>
    <property type="match status" value="1"/>
</dbReference>
<feature type="domain" description="Polymerase beta nucleotidyltransferase" evidence="8">
    <location>
        <begin position="14"/>
        <end position="100"/>
    </location>
</feature>
<dbReference type="RefSeq" id="WP_176789351.1">
    <property type="nucleotide sequence ID" value="NZ_JABXWR010000001.1"/>
</dbReference>
<evidence type="ECO:0000256" key="2">
    <source>
        <dbReference type="ARBA" id="ARBA00022679"/>
    </source>
</evidence>
<keyword evidence="10" id="KW-1185">Reference proteome</keyword>
<dbReference type="PANTHER" id="PTHR33571">
    <property type="entry name" value="SSL8005 PROTEIN"/>
    <property type="match status" value="1"/>
</dbReference>
<dbReference type="InterPro" id="IPR041633">
    <property type="entry name" value="Polbeta"/>
</dbReference>
<dbReference type="GO" id="GO:0005524">
    <property type="term" value="F:ATP binding"/>
    <property type="evidence" value="ECO:0007669"/>
    <property type="project" value="UniProtKB-KW"/>
</dbReference>
<evidence type="ECO:0000256" key="1">
    <source>
        <dbReference type="ARBA" id="ARBA00001946"/>
    </source>
</evidence>
<keyword evidence="3" id="KW-0548">Nucleotidyltransferase</keyword>
<comment type="caution">
    <text evidence="9">The sequence shown here is derived from an EMBL/GenBank/DDBJ whole genome shotgun (WGS) entry which is preliminary data.</text>
</comment>
<dbReference type="GO" id="GO:0016779">
    <property type="term" value="F:nucleotidyltransferase activity"/>
    <property type="evidence" value="ECO:0007669"/>
    <property type="project" value="UniProtKB-KW"/>
</dbReference>
<evidence type="ECO:0000256" key="6">
    <source>
        <dbReference type="ARBA" id="ARBA00022840"/>
    </source>
</evidence>
<keyword evidence="4" id="KW-0479">Metal-binding</keyword>
<evidence type="ECO:0000313" key="9">
    <source>
        <dbReference type="EMBL" id="NVO67762.1"/>
    </source>
</evidence>
<dbReference type="AlphaFoldDB" id="A0A7K4HRF5"/>
<keyword evidence="7" id="KW-0460">Magnesium</keyword>
<evidence type="ECO:0000256" key="7">
    <source>
        <dbReference type="ARBA" id="ARBA00022842"/>
    </source>
</evidence>
<dbReference type="CDD" id="cd05403">
    <property type="entry name" value="NT_KNTase_like"/>
    <property type="match status" value="1"/>
</dbReference>
<dbReference type="Proteomes" id="UP000570823">
    <property type="component" value="Unassembled WGS sequence"/>
</dbReference>
<keyword evidence="5" id="KW-0547">Nucleotide-binding</keyword>
<proteinExistence type="predicted"/>
<dbReference type="InterPro" id="IPR043519">
    <property type="entry name" value="NT_sf"/>
</dbReference>
<accession>A0A7K4HRF5</accession>
<keyword evidence="6" id="KW-0067">ATP-binding</keyword>
<reference evidence="9 10" key="1">
    <citation type="submission" date="2020-06" db="EMBL/GenBank/DDBJ databases">
        <title>Methanofollis fontis sp. nov., a methanogen isolated from marine sediments near a cold seep at Four-Way Closure Ridge offshore southwestern Taiwan.</title>
        <authorList>
            <person name="Chen S.-C."/>
            <person name="Teng N.-H."/>
            <person name="Lin Y.-S."/>
            <person name="Lai M.-C."/>
            <person name="Chen H.-H."/>
            <person name="Wang C.-C."/>
        </authorList>
    </citation>
    <scope>NUCLEOTIDE SEQUENCE [LARGE SCALE GENOMIC DNA]</scope>
    <source>
        <strain evidence="9 10">DSM 2702</strain>
    </source>
</reference>
<evidence type="ECO:0000313" key="10">
    <source>
        <dbReference type="Proteomes" id="UP000570823"/>
    </source>
</evidence>
<dbReference type="OrthoDB" id="61846at2157"/>
<evidence type="ECO:0000256" key="3">
    <source>
        <dbReference type="ARBA" id="ARBA00022695"/>
    </source>
</evidence>
<evidence type="ECO:0000259" key="8">
    <source>
        <dbReference type="Pfam" id="PF18765"/>
    </source>
</evidence>
<evidence type="ECO:0000256" key="5">
    <source>
        <dbReference type="ARBA" id="ARBA00022741"/>
    </source>
</evidence>
<dbReference type="GO" id="GO:0046872">
    <property type="term" value="F:metal ion binding"/>
    <property type="evidence" value="ECO:0007669"/>
    <property type="project" value="UniProtKB-KW"/>
</dbReference>
<organism evidence="9 10">
    <name type="scientific">Methanofollis tationis</name>
    <dbReference type="NCBI Taxonomy" id="81417"/>
    <lineage>
        <taxon>Archaea</taxon>
        <taxon>Methanobacteriati</taxon>
        <taxon>Methanobacteriota</taxon>
        <taxon>Stenosarchaea group</taxon>
        <taxon>Methanomicrobia</taxon>
        <taxon>Methanomicrobiales</taxon>
        <taxon>Methanomicrobiaceae</taxon>
        <taxon>Methanofollis</taxon>
    </lineage>
</organism>
<keyword evidence="2 9" id="KW-0808">Transferase</keyword>
<dbReference type="Gene3D" id="3.30.460.10">
    <property type="entry name" value="Beta Polymerase, domain 2"/>
    <property type="match status" value="1"/>
</dbReference>
<dbReference type="InterPro" id="IPR052038">
    <property type="entry name" value="Type-VII_TA_antitoxin"/>
</dbReference>
<name>A0A7K4HRF5_9EURY</name>
<protein>
    <submittedName>
        <fullName evidence="9">Nucleotidyltransferase family protein</fullName>
    </submittedName>
</protein>
<sequence length="103" mass="11796">MTGTPHVPVPYDDIGRICRKHHIRKLSLFGSVLREDFRPESDIDSLVEFEEGYTPGFFRLFAIREELSRAFGGKEIDLLTPQDLSRYFRDDVLAAAEVCYAEG</sequence>
<gene>
    <name evidence="9" type="ORF">HWN36_10725</name>
</gene>
<dbReference type="Pfam" id="PF18765">
    <property type="entry name" value="Polbeta"/>
    <property type="match status" value="1"/>
</dbReference>
<comment type="cofactor">
    <cofactor evidence="1">
        <name>Mg(2+)</name>
        <dbReference type="ChEBI" id="CHEBI:18420"/>
    </cofactor>
</comment>
<dbReference type="EMBL" id="JABXWR010000001">
    <property type="protein sequence ID" value="NVO67762.1"/>
    <property type="molecule type" value="Genomic_DNA"/>
</dbReference>